<accession>A0A8S5UTN9</accession>
<protein>
    <submittedName>
        <fullName evidence="1">Uncharacterized protein</fullName>
    </submittedName>
</protein>
<dbReference type="EMBL" id="BK016136">
    <property type="protein sequence ID" value="DAF97847.1"/>
    <property type="molecule type" value="Genomic_DNA"/>
</dbReference>
<sequence>MSYNYDMDRQNLDALRGVRLGIIGDRHIVQDKYGNRYVKEEAVNDIIYTINEMLFDLGRGTSISRHLDILNRTIL</sequence>
<organism evidence="1">
    <name type="scientific">Myoviridae sp. ctYA416</name>
    <dbReference type="NCBI Taxonomy" id="2825125"/>
    <lineage>
        <taxon>Viruses</taxon>
        <taxon>Duplodnaviria</taxon>
        <taxon>Heunggongvirae</taxon>
        <taxon>Uroviricota</taxon>
        <taxon>Caudoviricetes</taxon>
    </lineage>
</organism>
<reference evidence="1" key="1">
    <citation type="journal article" date="2021" name="Proc. Natl. Acad. Sci. U.S.A.">
        <title>A Catalog of Tens of Thousands of Viruses from Human Metagenomes Reveals Hidden Associations with Chronic Diseases.</title>
        <authorList>
            <person name="Tisza M.J."/>
            <person name="Buck C.B."/>
        </authorList>
    </citation>
    <scope>NUCLEOTIDE SEQUENCE</scope>
    <source>
        <strain evidence="1">CtYA416</strain>
    </source>
</reference>
<proteinExistence type="predicted"/>
<evidence type="ECO:0000313" key="1">
    <source>
        <dbReference type="EMBL" id="DAF97847.1"/>
    </source>
</evidence>
<name>A0A8S5UTN9_9CAUD</name>